<dbReference type="EMBL" id="JAGSPB010000003">
    <property type="protein sequence ID" value="MBV7267059.1"/>
    <property type="molecule type" value="Genomic_DNA"/>
</dbReference>
<protein>
    <submittedName>
        <fullName evidence="1">Uncharacterized protein</fullName>
    </submittedName>
</protein>
<sequence>MTEPEKPADNPFLSKDDLIAHLKGQMFPKDKHFAPSLVMWGDAQAEVHDVDRLEHMSKPDAD</sequence>
<organism evidence="1 2">
    <name type="scientific">Erythrobacter ani</name>
    <dbReference type="NCBI Taxonomy" id="2827235"/>
    <lineage>
        <taxon>Bacteria</taxon>
        <taxon>Pseudomonadati</taxon>
        <taxon>Pseudomonadota</taxon>
        <taxon>Alphaproteobacteria</taxon>
        <taxon>Sphingomonadales</taxon>
        <taxon>Erythrobacteraceae</taxon>
        <taxon>Erythrobacter/Porphyrobacter group</taxon>
        <taxon>Erythrobacter</taxon>
    </lineage>
</organism>
<evidence type="ECO:0000313" key="2">
    <source>
        <dbReference type="Proteomes" id="UP000699975"/>
    </source>
</evidence>
<reference evidence="1 2" key="1">
    <citation type="submission" date="2021-04" db="EMBL/GenBank/DDBJ databases">
        <authorList>
            <person name="Pira H."/>
            <person name="Risdian C."/>
            <person name="Wink J."/>
        </authorList>
    </citation>
    <scope>NUCLEOTIDE SEQUENCE [LARGE SCALE GENOMIC DNA]</scope>
    <source>
        <strain evidence="1 2">WH131</strain>
    </source>
</reference>
<accession>A0ABS6SPU0</accession>
<dbReference type="RefSeq" id="WP_218317699.1">
    <property type="nucleotide sequence ID" value="NZ_JAGSPB010000003.1"/>
</dbReference>
<proteinExistence type="predicted"/>
<dbReference type="Proteomes" id="UP000699975">
    <property type="component" value="Unassembled WGS sequence"/>
</dbReference>
<name>A0ABS6SPU0_9SPHN</name>
<evidence type="ECO:0000313" key="1">
    <source>
        <dbReference type="EMBL" id="MBV7267059.1"/>
    </source>
</evidence>
<gene>
    <name evidence="1" type="ORF">KCG45_12780</name>
</gene>
<comment type="caution">
    <text evidence="1">The sequence shown here is derived from an EMBL/GenBank/DDBJ whole genome shotgun (WGS) entry which is preliminary data.</text>
</comment>
<keyword evidence="2" id="KW-1185">Reference proteome</keyword>